<reference evidence="7" key="1">
    <citation type="submission" date="2022-01" db="EMBL/GenBank/DDBJ databases">
        <authorList>
            <person name="King R."/>
        </authorList>
    </citation>
    <scope>NUCLEOTIDE SEQUENCE</scope>
</reference>
<sequence length="384" mass="43327">MFHIRIIVTFVIFLVCSSDVMGQREHDKCTTEAGLEGVCVKDLECKSAIENIRDGIIPDKSLCGFTKNYYPIICCLDSPTSYSTSPPVQNENTSERTGPGPGDKADKMCQVYSAYAYVIANWSLFERPYRYLDCRIYNNEIIAVPKRHEFPHMVEIGYGSDSDIKWGCAGSLISENYILTAARCIKDMTKGDAKFVRASEKENDLILQVKEISEIILPPNYSTMKNQSLVLIKVKTNFKFNGFIRPACLYTKNDSPQHRFVTAGWKLAEFANKDGQDLKRVYVQPLSEDKCNDSYIANHNFSSGNKNNLICTNAAAKGYYGDICSIDIGGPLHQFRPDTDSIKCMHDIVGIKVDDTECESGENGINVYTKVYNYIQWIEDTVWP</sequence>
<dbReference type="AlphaFoldDB" id="A0A9N9T0Z7"/>
<keyword evidence="2" id="KW-1015">Disulfide bond</keyword>
<dbReference type="GO" id="GO:0006508">
    <property type="term" value="P:proteolysis"/>
    <property type="evidence" value="ECO:0007669"/>
    <property type="project" value="InterPro"/>
</dbReference>
<name>A0A9N9T0Z7_DIABA</name>
<dbReference type="InterPro" id="IPR022700">
    <property type="entry name" value="CLIP"/>
</dbReference>
<dbReference type="PROSITE" id="PS50240">
    <property type="entry name" value="TRYPSIN_DOM"/>
    <property type="match status" value="1"/>
</dbReference>
<evidence type="ECO:0000259" key="5">
    <source>
        <dbReference type="PROSITE" id="PS50240"/>
    </source>
</evidence>
<dbReference type="EMBL" id="OU898280">
    <property type="protein sequence ID" value="CAG9834714.1"/>
    <property type="molecule type" value="Genomic_DNA"/>
</dbReference>
<evidence type="ECO:0000256" key="4">
    <source>
        <dbReference type="SAM" id="SignalP"/>
    </source>
</evidence>
<proteinExistence type="predicted"/>
<dbReference type="InterPro" id="IPR009003">
    <property type="entry name" value="Peptidase_S1_PA"/>
</dbReference>
<feature type="domain" description="Clip" evidence="6">
    <location>
        <begin position="28"/>
        <end position="75"/>
    </location>
</feature>
<dbReference type="Gene3D" id="2.40.10.10">
    <property type="entry name" value="Trypsin-like serine proteases"/>
    <property type="match status" value="1"/>
</dbReference>
<dbReference type="PANTHER" id="PTHR24260">
    <property type="match status" value="1"/>
</dbReference>
<evidence type="ECO:0000256" key="1">
    <source>
        <dbReference type="ARBA" id="ARBA00022729"/>
    </source>
</evidence>
<dbReference type="InterPro" id="IPR043504">
    <property type="entry name" value="Peptidase_S1_PA_chymotrypsin"/>
</dbReference>
<evidence type="ECO:0000313" key="7">
    <source>
        <dbReference type="EMBL" id="CAG9834714.1"/>
    </source>
</evidence>
<dbReference type="InterPro" id="IPR051333">
    <property type="entry name" value="CLIP_Serine_Protease"/>
</dbReference>
<dbReference type="Pfam" id="PF00089">
    <property type="entry name" value="Trypsin"/>
    <property type="match status" value="1"/>
</dbReference>
<feature type="chain" id="PRO_5040335251" evidence="4">
    <location>
        <begin position="23"/>
        <end position="384"/>
    </location>
</feature>
<feature type="region of interest" description="Disordered" evidence="3">
    <location>
        <begin position="85"/>
        <end position="104"/>
    </location>
</feature>
<accession>A0A9N9T0Z7</accession>
<evidence type="ECO:0000259" key="6">
    <source>
        <dbReference type="PROSITE" id="PS51888"/>
    </source>
</evidence>
<feature type="signal peptide" evidence="4">
    <location>
        <begin position="1"/>
        <end position="22"/>
    </location>
</feature>
<feature type="domain" description="Peptidase S1" evidence="5">
    <location>
        <begin position="136"/>
        <end position="383"/>
    </location>
</feature>
<dbReference type="PANTHER" id="PTHR24260:SF147">
    <property type="entry name" value="EG:BACR7A4.3 PROTEIN-RELATED"/>
    <property type="match status" value="1"/>
</dbReference>
<dbReference type="PROSITE" id="PS51888">
    <property type="entry name" value="CLIP"/>
    <property type="match status" value="1"/>
</dbReference>
<feature type="compositionally biased region" description="Polar residues" evidence="3">
    <location>
        <begin position="85"/>
        <end position="96"/>
    </location>
</feature>
<evidence type="ECO:0000256" key="2">
    <source>
        <dbReference type="ARBA" id="ARBA00023157"/>
    </source>
</evidence>
<dbReference type="OrthoDB" id="6339452at2759"/>
<keyword evidence="1 4" id="KW-0732">Signal</keyword>
<dbReference type="GO" id="GO:0004252">
    <property type="term" value="F:serine-type endopeptidase activity"/>
    <property type="evidence" value="ECO:0007669"/>
    <property type="project" value="InterPro"/>
</dbReference>
<evidence type="ECO:0000256" key="3">
    <source>
        <dbReference type="SAM" id="MobiDB-lite"/>
    </source>
</evidence>
<organism evidence="7 8">
    <name type="scientific">Diabrotica balteata</name>
    <name type="common">Banded cucumber beetle</name>
    <dbReference type="NCBI Taxonomy" id="107213"/>
    <lineage>
        <taxon>Eukaryota</taxon>
        <taxon>Metazoa</taxon>
        <taxon>Ecdysozoa</taxon>
        <taxon>Arthropoda</taxon>
        <taxon>Hexapoda</taxon>
        <taxon>Insecta</taxon>
        <taxon>Pterygota</taxon>
        <taxon>Neoptera</taxon>
        <taxon>Endopterygota</taxon>
        <taxon>Coleoptera</taxon>
        <taxon>Polyphaga</taxon>
        <taxon>Cucujiformia</taxon>
        <taxon>Chrysomeloidea</taxon>
        <taxon>Chrysomelidae</taxon>
        <taxon>Galerucinae</taxon>
        <taxon>Diabroticina</taxon>
        <taxon>Diabroticites</taxon>
        <taxon>Diabrotica</taxon>
    </lineage>
</organism>
<evidence type="ECO:0000313" key="8">
    <source>
        <dbReference type="Proteomes" id="UP001153709"/>
    </source>
</evidence>
<dbReference type="Proteomes" id="UP001153709">
    <property type="component" value="Chromosome 5"/>
</dbReference>
<gene>
    <name evidence="7" type="ORF">DIABBA_LOCUS7996</name>
</gene>
<dbReference type="SMART" id="SM00020">
    <property type="entry name" value="Tryp_SPc"/>
    <property type="match status" value="1"/>
</dbReference>
<dbReference type="SUPFAM" id="SSF50494">
    <property type="entry name" value="Trypsin-like serine proteases"/>
    <property type="match status" value="1"/>
</dbReference>
<protein>
    <submittedName>
        <fullName evidence="7">Uncharacterized protein</fullName>
    </submittedName>
</protein>
<dbReference type="InterPro" id="IPR001254">
    <property type="entry name" value="Trypsin_dom"/>
</dbReference>
<keyword evidence="8" id="KW-1185">Reference proteome</keyword>